<name>A0A1I5L9W8_9SPHN</name>
<evidence type="ECO:0000313" key="3">
    <source>
        <dbReference type="EMBL" id="SFO94159.1"/>
    </source>
</evidence>
<gene>
    <name evidence="3" type="ORF">SAMN04488060_0860</name>
</gene>
<dbReference type="Proteomes" id="UP000199331">
    <property type="component" value="Unassembled WGS sequence"/>
</dbReference>
<evidence type="ECO:0000313" key="4">
    <source>
        <dbReference type="Proteomes" id="UP000199331"/>
    </source>
</evidence>
<dbReference type="EMBL" id="FOWZ01000001">
    <property type="protein sequence ID" value="SFO94159.1"/>
    <property type="molecule type" value="Genomic_DNA"/>
</dbReference>
<proteinExistence type="predicted"/>
<keyword evidence="4" id="KW-1185">Reference proteome</keyword>
<organism evidence="3 4">
    <name type="scientific">Qipengyuania nanhaisediminis</name>
    <dbReference type="NCBI Taxonomy" id="604088"/>
    <lineage>
        <taxon>Bacteria</taxon>
        <taxon>Pseudomonadati</taxon>
        <taxon>Pseudomonadota</taxon>
        <taxon>Alphaproteobacteria</taxon>
        <taxon>Sphingomonadales</taxon>
        <taxon>Erythrobacteraceae</taxon>
        <taxon>Qipengyuania</taxon>
    </lineage>
</organism>
<feature type="transmembrane region" description="Helical" evidence="1">
    <location>
        <begin position="48"/>
        <end position="72"/>
    </location>
</feature>
<accession>A0A1I5L9W8</accession>
<dbReference type="OrthoDB" id="7206605at2"/>
<dbReference type="RefSeq" id="WP_090477580.1">
    <property type="nucleotide sequence ID" value="NZ_FOWZ01000001.1"/>
</dbReference>
<feature type="transmembrane region" description="Helical" evidence="1">
    <location>
        <begin position="24"/>
        <end position="41"/>
    </location>
</feature>
<keyword evidence="1" id="KW-1133">Transmembrane helix</keyword>
<protein>
    <recommendedName>
        <fullName evidence="2">SHOCT domain-containing protein</fullName>
    </recommendedName>
</protein>
<keyword evidence="1" id="KW-0472">Membrane</keyword>
<dbReference type="STRING" id="604088.SAMN04488060_0860"/>
<evidence type="ECO:0000256" key="1">
    <source>
        <dbReference type="SAM" id="Phobius"/>
    </source>
</evidence>
<dbReference type="AlphaFoldDB" id="A0A1I5L9W8"/>
<sequence length="154" mass="17075">MSTLLCYAVNPASGVKQPVYEGWNWPAFFFGIFWCMAKGLWKHAAILFILLLFTAWIPVLGWLVAIGSWFFLGANGNDIVANNLLERGFVTEGSGAMHGEETRTRAVRITSGAPPEDKTQDDMFGSLEKLHGLYKSGALTEEEYAVQKARILKS</sequence>
<dbReference type="InterPro" id="IPR018649">
    <property type="entry name" value="SHOCT"/>
</dbReference>
<reference evidence="4" key="1">
    <citation type="submission" date="2016-10" db="EMBL/GenBank/DDBJ databases">
        <authorList>
            <person name="Varghese N."/>
            <person name="Submissions S."/>
        </authorList>
    </citation>
    <scope>NUCLEOTIDE SEQUENCE [LARGE SCALE GENOMIC DNA]</scope>
    <source>
        <strain evidence="4">CGMCC 1.7715</strain>
    </source>
</reference>
<dbReference type="Pfam" id="PF09851">
    <property type="entry name" value="SHOCT"/>
    <property type="match status" value="1"/>
</dbReference>
<keyword evidence="1" id="KW-0812">Transmembrane</keyword>
<evidence type="ECO:0000259" key="2">
    <source>
        <dbReference type="Pfam" id="PF09851"/>
    </source>
</evidence>
<feature type="domain" description="SHOCT" evidence="2">
    <location>
        <begin position="127"/>
        <end position="152"/>
    </location>
</feature>